<reference evidence="2 3" key="1">
    <citation type="journal article" date="2013" name="Genome Announc.">
        <title>Draft genome sequence of an Actinobacterium, Brachybacterium muris strain UCD-AY4.</title>
        <authorList>
            <person name="Lo J.R."/>
            <person name="Lang J.M."/>
            <person name="Darling A.E."/>
            <person name="Eisen J.A."/>
            <person name="Coil D.A."/>
        </authorList>
    </citation>
    <scope>NUCLEOTIDE SEQUENCE [LARGE SCALE GENOMIC DNA]</scope>
    <source>
        <strain evidence="2 3">UCD-AY4</strain>
    </source>
</reference>
<dbReference type="HOGENOM" id="CLU_049301_19_2_11"/>
<dbReference type="Proteomes" id="UP000019754">
    <property type="component" value="Unassembled WGS sequence"/>
</dbReference>
<evidence type="ECO:0000259" key="1">
    <source>
        <dbReference type="Pfam" id="PF00582"/>
    </source>
</evidence>
<comment type="caution">
    <text evidence="2">The sequence shown here is derived from an EMBL/GenBank/DDBJ whole genome shotgun (WGS) entry which is preliminary data.</text>
</comment>
<name>A0A022L156_9MICO</name>
<proteinExistence type="predicted"/>
<dbReference type="InterPro" id="IPR006016">
    <property type="entry name" value="UspA"/>
</dbReference>
<gene>
    <name evidence="2" type="ORF">D641_0100480</name>
</gene>
<sequence>MAVVVGFIPTEVGYKALDAARDAAEQRGGPLILVNVVREGVDEDPRHADDLQLETALDRLRRSAVRVQVRQERTEDDIADVLLKVVEEEKAELLVLGIRRQNDLARHLLGLTVQKLLLSARSEVLVV</sequence>
<keyword evidence="3" id="KW-1185">Reference proteome</keyword>
<dbReference type="EMBL" id="AORC01000002">
    <property type="protein sequence ID" value="EYT50986.1"/>
    <property type="molecule type" value="Genomic_DNA"/>
</dbReference>
<dbReference type="SUPFAM" id="SSF52402">
    <property type="entry name" value="Adenine nucleotide alpha hydrolases-like"/>
    <property type="match status" value="1"/>
</dbReference>
<dbReference type="InterPro" id="IPR014729">
    <property type="entry name" value="Rossmann-like_a/b/a_fold"/>
</dbReference>
<accession>A0A022L156</accession>
<dbReference type="AlphaFoldDB" id="A0A022L156"/>
<dbReference type="RefSeq" id="WP_017824409.1">
    <property type="nucleotide sequence ID" value="NZ_KB403091.1"/>
</dbReference>
<protein>
    <submittedName>
        <fullName evidence="2">Universal stress protein</fullName>
    </submittedName>
</protein>
<dbReference type="Pfam" id="PF00582">
    <property type="entry name" value="Usp"/>
    <property type="match status" value="1"/>
</dbReference>
<feature type="domain" description="UspA" evidence="1">
    <location>
        <begin position="3"/>
        <end position="127"/>
    </location>
</feature>
<evidence type="ECO:0000313" key="3">
    <source>
        <dbReference type="Proteomes" id="UP000019754"/>
    </source>
</evidence>
<evidence type="ECO:0000313" key="2">
    <source>
        <dbReference type="EMBL" id="EYT50986.1"/>
    </source>
</evidence>
<dbReference type="Gene3D" id="3.40.50.620">
    <property type="entry name" value="HUPs"/>
    <property type="match status" value="1"/>
</dbReference>
<dbReference type="OrthoDB" id="5419113at2"/>
<organism evidence="2 3">
    <name type="scientific">Brachybacterium muris UCD-AY4</name>
    <dbReference type="NCBI Taxonomy" id="1249481"/>
    <lineage>
        <taxon>Bacteria</taxon>
        <taxon>Bacillati</taxon>
        <taxon>Actinomycetota</taxon>
        <taxon>Actinomycetes</taxon>
        <taxon>Micrococcales</taxon>
        <taxon>Dermabacteraceae</taxon>
        <taxon>Brachybacterium</taxon>
    </lineage>
</organism>
<dbReference type="CDD" id="cd00293">
    <property type="entry name" value="USP-like"/>
    <property type="match status" value="1"/>
</dbReference>
<dbReference type="STRING" id="1249481.D641_0100480"/>